<dbReference type="PROSITE" id="PS50404">
    <property type="entry name" value="GST_NTER"/>
    <property type="match status" value="1"/>
</dbReference>
<comment type="subunit">
    <text evidence="1">Homodimer.</text>
</comment>
<dbReference type="InterPro" id="IPR040079">
    <property type="entry name" value="Glutathione_S-Trfase"/>
</dbReference>
<dbReference type="PANTHER" id="PTHR43969:SF9">
    <property type="entry name" value="GLUTATHIONE S TRANSFERASE D10, ISOFORM A-RELATED"/>
    <property type="match status" value="1"/>
</dbReference>
<name>A0A8B7PEQ7_HYAAZ</name>
<dbReference type="GO" id="GO:0004364">
    <property type="term" value="F:glutathione transferase activity"/>
    <property type="evidence" value="ECO:0007669"/>
    <property type="project" value="TreeGrafter"/>
</dbReference>
<dbReference type="SFLD" id="SFLDG00358">
    <property type="entry name" value="Main_(cytGST)"/>
    <property type="match status" value="1"/>
</dbReference>
<gene>
    <name evidence="6" type="primary">LOC108679638</name>
</gene>
<dbReference type="SFLD" id="SFLDS00019">
    <property type="entry name" value="Glutathione_Transferase_(cytos"/>
    <property type="match status" value="1"/>
</dbReference>
<comment type="similarity">
    <text evidence="2">Belongs to the GST superfamily.</text>
</comment>
<dbReference type="InterPro" id="IPR004045">
    <property type="entry name" value="Glutathione_S-Trfase_N"/>
</dbReference>
<keyword evidence="5" id="KW-1185">Reference proteome</keyword>
<dbReference type="OrthoDB" id="2309723at2759"/>
<accession>A0A8B7PEQ7</accession>
<dbReference type="RefSeq" id="XP_018023786.1">
    <property type="nucleotide sequence ID" value="XM_018168297.2"/>
</dbReference>
<dbReference type="OMA" id="GWVINWT"/>
<dbReference type="InterPro" id="IPR010987">
    <property type="entry name" value="Glutathione-S-Trfase_C-like"/>
</dbReference>
<dbReference type="PANTHER" id="PTHR43969">
    <property type="entry name" value="GLUTATHIONE S TRANSFERASE D10, ISOFORM A-RELATED"/>
    <property type="match status" value="1"/>
</dbReference>
<evidence type="ECO:0000256" key="1">
    <source>
        <dbReference type="ARBA" id="ARBA00011738"/>
    </source>
</evidence>
<dbReference type="GO" id="GO:0006749">
    <property type="term" value="P:glutathione metabolic process"/>
    <property type="evidence" value="ECO:0007669"/>
    <property type="project" value="TreeGrafter"/>
</dbReference>
<dbReference type="SUPFAM" id="SSF47616">
    <property type="entry name" value="GST C-terminal domain-like"/>
    <property type="match status" value="1"/>
</dbReference>
<dbReference type="InterPro" id="IPR036282">
    <property type="entry name" value="Glutathione-S-Trfase_C_sf"/>
</dbReference>
<proteinExistence type="inferred from homology"/>
<dbReference type="Gene3D" id="3.40.30.10">
    <property type="entry name" value="Glutaredoxin"/>
    <property type="match status" value="1"/>
</dbReference>
<protein>
    <submittedName>
        <fullName evidence="6">Glutathione S-transferase 1</fullName>
    </submittedName>
</protein>
<evidence type="ECO:0000313" key="6">
    <source>
        <dbReference type="RefSeq" id="XP_018023786.1"/>
    </source>
</evidence>
<dbReference type="SFLD" id="SFLDG01153">
    <property type="entry name" value="Main.4:_Theta-like"/>
    <property type="match status" value="1"/>
</dbReference>
<feature type="domain" description="GST N-terminal" evidence="3">
    <location>
        <begin position="1"/>
        <end position="82"/>
    </location>
</feature>
<dbReference type="KEGG" id="hazt:108679638"/>
<dbReference type="AlphaFoldDB" id="A0A8B7PEQ7"/>
<feature type="domain" description="GST C-terminal" evidence="4">
    <location>
        <begin position="88"/>
        <end position="211"/>
    </location>
</feature>
<evidence type="ECO:0000259" key="4">
    <source>
        <dbReference type="PROSITE" id="PS50405"/>
    </source>
</evidence>
<dbReference type="Pfam" id="PF00043">
    <property type="entry name" value="GST_C"/>
    <property type="match status" value="1"/>
</dbReference>
<dbReference type="CDD" id="cd03177">
    <property type="entry name" value="GST_C_Delta_Epsilon"/>
    <property type="match status" value="1"/>
</dbReference>
<reference evidence="6" key="1">
    <citation type="submission" date="2025-08" db="UniProtKB">
        <authorList>
            <consortium name="RefSeq"/>
        </authorList>
    </citation>
    <scope>IDENTIFICATION</scope>
    <source>
        <tissue evidence="6">Whole organism</tissue>
    </source>
</reference>
<dbReference type="Gene3D" id="1.20.1050.10">
    <property type="match status" value="1"/>
</dbReference>
<dbReference type="PROSITE" id="PS50405">
    <property type="entry name" value="GST_CTER"/>
    <property type="match status" value="1"/>
</dbReference>
<dbReference type="GeneID" id="108679638"/>
<evidence type="ECO:0000259" key="3">
    <source>
        <dbReference type="PROSITE" id="PS50404"/>
    </source>
</evidence>
<dbReference type="FunFam" id="3.40.30.10:FF:000034">
    <property type="entry name" value="glutathione S-transferase 1"/>
    <property type="match status" value="1"/>
</dbReference>
<dbReference type="InterPro" id="IPR036249">
    <property type="entry name" value="Thioredoxin-like_sf"/>
</dbReference>
<evidence type="ECO:0000256" key="2">
    <source>
        <dbReference type="RuleBase" id="RU003494"/>
    </source>
</evidence>
<dbReference type="Pfam" id="PF02798">
    <property type="entry name" value="GST_N"/>
    <property type="match status" value="1"/>
</dbReference>
<organism evidence="5 6">
    <name type="scientific">Hyalella azteca</name>
    <name type="common">Amphipod</name>
    <dbReference type="NCBI Taxonomy" id="294128"/>
    <lineage>
        <taxon>Eukaryota</taxon>
        <taxon>Metazoa</taxon>
        <taxon>Ecdysozoa</taxon>
        <taxon>Arthropoda</taxon>
        <taxon>Crustacea</taxon>
        <taxon>Multicrustacea</taxon>
        <taxon>Malacostraca</taxon>
        <taxon>Eumalacostraca</taxon>
        <taxon>Peracarida</taxon>
        <taxon>Amphipoda</taxon>
        <taxon>Senticaudata</taxon>
        <taxon>Talitrida</taxon>
        <taxon>Talitroidea</taxon>
        <taxon>Hyalellidae</taxon>
        <taxon>Hyalella</taxon>
    </lineage>
</organism>
<evidence type="ECO:0000313" key="5">
    <source>
        <dbReference type="Proteomes" id="UP000694843"/>
    </source>
</evidence>
<dbReference type="InterPro" id="IPR004046">
    <property type="entry name" value="GST_C"/>
</dbReference>
<dbReference type="SUPFAM" id="SSF52833">
    <property type="entry name" value="Thioredoxin-like"/>
    <property type="match status" value="1"/>
</dbReference>
<dbReference type="Proteomes" id="UP000694843">
    <property type="component" value="Unplaced"/>
</dbReference>
<dbReference type="FunFam" id="1.20.1050.10:FF:000007">
    <property type="entry name" value="Glutathione S-transferase 1-1"/>
    <property type="match status" value="1"/>
</dbReference>
<dbReference type="CDD" id="cd03045">
    <property type="entry name" value="GST_N_Delta_Epsilon"/>
    <property type="match status" value="1"/>
</dbReference>
<sequence>MVLDYYYILHSAPCRGPMMVAKALGIELNLKKVDLLQKEQLKPEFVAINPQHTVPTLVDGDFTLWESKAIIGYLAGQYGKDDSIYPTDPKKRALVDRFLYYDMGLHETFRAWAHPVMKENALPDPEKKEKLHEAIDKLEQHFKRNSTKFVVGDSVSVADHTLACAITTYRELGVDLTRHPEVEAWLQRCADTMPGYEEICLEGARQMAAKFKPMLSRTK</sequence>